<dbReference type="EMBL" id="BMWE01000001">
    <property type="protein sequence ID" value="GGY03683.1"/>
    <property type="molecule type" value="Genomic_DNA"/>
</dbReference>
<gene>
    <name evidence="1" type="ORF">GCM10010384_04750</name>
</gene>
<reference evidence="2" key="1">
    <citation type="journal article" date="2019" name="Int. J. Syst. Evol. Microbiol.">
        <title>The Global Catalogue of Microorganisms (GCM) 10K type strain sequencing project: providing services to taxonomists for standard genome sequencing and annotation.</title>
        <authorList>
            <consortium name="The Broad Institute Genomics Platform"/>
            <consortium name="The Broad Institute Genome Sequencing Center for Infectious Disease"/>
            <person name="Wu L."/>
            <person name="Ma J."/>
        </authorList>
    </citation>
    <scope>NUCLEOTIDE SEQUENCE [LARGE SCALE GENOMIC DNA]</scope>
    <source>
        <strain evidence="2">JCM 4957</strain>
    </source>
</reference>
<sequence>MAILNLYPDTSEVDFMGLFDKLTGTKHPDDGVAPLPATEVHAALLGVNRADAPYVVRDGAAEDADLVAEWRMAEPAWQTFFVASQLTRAVRIRMRLVPENHEVRVLEESWEVTRVGNPPQLKISGAYSRGPDRTVSSRYKVERGDSGGFEATETFRFDSSELRDPLQSVVLKSGWTWRSVILGKL</sequence>
<name>A0ABQ2Z6H5_9ACTN</name>
<proteinExistence type="predicted"/>
<evidence type="ECO:0000313" key="1">
    <source>
        <dbReference type="EMBL" id="GGY03683.1"/>
    </source>
</evidence>
<evidence type="ECO:0000313" key="2">
    <source>
        <dbReference type="Proteomes" id="UP000653308"/>
    </source>
</evidence>
<accession>A0ABQ2Z6H5</accession>
<keyword evidence="2" id="KW-1185">Reference proteome</keyword>
<organism evidence="1 2">
    <name type="scientific">Streptomyces djakartensis</name>
    <dbReference type="NCBI Taxonomy" id="68193"/>
    <lineage>
        <taxon>Bacteria</taxon>
        <taxon>Bacillati</taxon>
        <taxon>Actinomycetota</taxon>
        <taxon>Actinomycetes</taxon>
        <taxon>Kitasatosporales</taxon>
        <taxon>Streptomycetaceae</taxon>
        <taxon>Streptomyces</taxon>
    </lineage>
</organism>
<protein>
    <submittedName>
        <fullName evidence="1">Uncharacterized protein</fullName>
    </submittedName>
</protein>
<comment type="caution">
    <text evidence="1">The sequence shown here is derived from an EMBL/GenBank/DDBJ whole genome shotgun (WGS) entry which is preliminary data.</text>
</comment>
<dbReference type="Proteomes" id="UP000653308">
    <property type="component" value="Unassembled WGS sequence"/>
</dbReference>